<dbReference type="EMBL" id="JGZK01000006">
    <property type="protein sequence ID" value="KFI85790.1"/>
    <property type="molecule type" value="Genomic_DNA"/>
</dbReference>
<dbReference type="InterPro" id="IPR028082">
    <property type="entry name" value="Peripla_BP_I"/>
</dbReference>
<dbReference type="RefSeq" id="WP_044088641.1">
    <property type="nucleotide sequence ID" value="NZ_JDUW01000002.1"/>
</dbReference>
<gene>
    <name evidence="6" type="ORF">BREU_0969</name>
</gene>
<protein>
    <submittedName>
        <fullName evidence="6">ABC transport system component</fullName>
    </submittedName>
</protein>
<dbReference type="eggNOG" id="COG1879">
    <property type="taxonomic scope" value="Bacteria"/>
</dbReference>
<dbReference type="InterPro" id="IPR025997">
    <property type="entry name" value="SBP_2_dom"/>
</dbReference>
<accession>A0A087CR90</accession>
<comment type="subcellular location">
    <subcellularLocation>
        <location evidence="1">Cell envelope</location>
    </subcellularLocation>
</comment>
<evidence type="ECO:0000259" key="5">
    <source>
        <dbReference type="Pfam" id="PF13407"/>
    </source>
</evidence>
<comment type="similarity">
    <text evidence="2">Belongs to the bacterial solute-binding protein 2 family.</text>
</comment>
<evidence type="ECO:0000256" key="4">
    <source>
        <dbReference type="SAM" id="SignalP"/>
    </source>
</evidence>
<keyword evidence="7" id="KW-1185">Reference proteome</keyword>
<sequence>MKNWKKAIALVASAAALVSVAACGSSNNAGGSSSDGGKKTVGFVAVGPEGGFRTANENDIKSAFADAGFELVYSPTQNNDQQKQIQAFNKFVNDEVDAIILSSTEDSGWDDSLKKAAEAEIPVFTVDRNVEVKDDAAKKAIVSHIGPSNEWAGEQAAEFVNKNFPDGANGFILEGPAGLSVVKDRGTGWSNKIGSNIKVLESQSANWSTDEAKTVTAGLLDKYKSDNPQFIFAQNDEMGLGAAQAVDAAGLKGKVKIITIDGTKNALQALVDGDLSYVIEYNPIFGKETAQAVKDYLDGKTVEKDIQIESKTFDAASAKEALDNGSRAY</sequence>
<dbReference type="PROSITE" id="PS51257">
    <property type="entry name" value="PROKAR_LIPOPROTEIN"/>
    <property type="match status" value="1"/>
</dbReference>
<dbReference type="PANTHER" id="PTHR46847">
    <property type="entry name" value="D-ALLOSE-BINDING PERIPLASMIC PROTEIN-RELATED"/>
    <property type="match status" value="1"/>
</dbReference>
<name>A0A087CR90_9BIFI</name>
<dbReference type="Pfam" id="PF13407">
    <property type="entry name" value="Peripla_BP_4"/>
    <property type="match status" value="1"/>
</dbReference>
<organism evidence="6 7">
    <name type="scientific">Bifidobacterium reuteri DSM 23975</name>
    <dbReference type="NCBI Taxonomy" id="1437610"/>
    <lineage>
        <taxon>Bacteria</taxon>
        <taxon>Bacillati</taxon>
        <taxon>Actinomycetota</taxon>
        <taxon>Actinomycetes</taxon>
        <taxon>Bifidobacteriales</taxon>
        <taxon>Bifidobacteriaceae</taxon>
        <taxon>Bifidobacterium</taxon>
    </lineage>
</organism>
<dbReference type="CDD" id="cd06309">
    <property type="entry name" value="PBP1_galactofuranose_YtfQ-like"/>
    <property type="match status" value="1"/>
</dbReference>
<keyword evidence="3 4" id="KW-0732">Signal</keyword>
<feature type="domain" description="Periplasmic binding protein" evidence="5">
    <location>
        <begin position="42"/>
        <end position="300"/>
    </location>
</feature>
<feature type="chain" id="PRO_5038850072" evidence="4">
    <location>
        <begin position="22"/>
        <end position="329"/>
    </location>
</feature>
<evidence type="ECO:0000256" key="3">
    <source>
        <dbReference type="ARBA" id="ARBA00022729"/>
    </source>
</evidence>
<proteinExistence type="inferred from homology"/>
<feature type="signal peptide" evidence="4">
    <location>
        <begin position="1"/>
        <end position="21"/>
    </location>
</feature>
<evidence type="ECO:0000313" key="6">
    <source>
        <dbReference type="EMBL" id="KFI85790.1"/>
    </source>
</evidence>
<dbReference type="STRING" id="1437610.BREU_0969"/>
<dbReference type="PANTHER" id="PTHR46847:SF3">
    <property type="entry name" value="GALACTOFURANOSE-BINDING PROTEIN YTFQ"/>
    <property type="match status" value="1"/>
</dbReference>
<evidence type="ECO:0000313" key="7">
    <source>
        <dbReference type="Proteomes" id="UP000028984"/>
    </source>
</evidence>
<dbReference type="OrthoDB" id="9813037at2"/>
<dbReference type="GO" id="GO:0030246">
    <property type="term" value="F:carbohydrate binding"/>
    <property type="evidence" value="ECO:0007669"/>
    <property type="project" value="UniProtKB-ARBA"/>
</dbReference>
<dbReference type="GO" id="GO:0030313">
    <property type="term" value="C:cell envelope"/>
    <property type="evidence" value="ECO:0007669"/>
    <property type="project" value="UniProtKB-SubCell"/>
</dbReference>
<evidence type="ECO:0000256" key="1">
    <source>
        <dbReference type="ARBA" id="ARBA00004196"/>
    </source>
</evidence>
<dbReference type="SUPFAM" id="SSF53822">
    <property type="entry name" value="Periplasmic binding protein-like I"/>
    <property type="match status" value="1"/>
</dbReference>
<comment type="caution">
    <text evidence="6">The sequence shown here is derived from an EMBL/GenBank/DDBJ whole genome shotgun (WGS) entry which is preliminary data.</text>
</comment>
<reference evidence="6 7" key="1">
    <citation type="submission" date="2014-03" db="EMBL/GenBank/DDBJ databases">
        <title>Genomics of Bifidobacteria.</title>
        <authorList>
            <person name="Ventura M."/>
            <person name="Milani C."/>
            <person name="Lugli G.A."/>
        </authorList>
    </citation>
    <scope>NUCLEOTIDE SEQUENCE [LARGE SCALE GENOMIC DNA]</scope>
    <source>
        <strain evidence="6 7">DSM 23975</strain>
    </source>
</reference>
<evidence type="ECO:0000256" key="2">
    <source>
        <dbReference type="ARBA" id="ARBA00007639"/>
    </source>
</evidence>
<dbReference type="Gene3D" id="3.40.50.2300">
    <property type="match status" value="2"/>
</dbReference>
<dbReference type="AlphaFoldDB" id="A0A087CR90"/>
<dbReference type="Proteomes" id="UP000028984">
    <property type="component" value="Unassembled WGS sequence"/>
</dbReference>